<evidence type="ECO:0000313" key="3">
    <source>
        <dbReference type="EMBL" id="KAK7307893.1"/>
    </source>
</evidence>
<evidence type="ECO:0000256" key="1">
    <source>
        <dbReference type="SAM" id="Coils"/>
    </source>
</evidence>
<dbReference type="PANTHER" id="PTHR47357">
    <property type="entry name" value="COP1-INTERACTIVE PROTEIN 1"/>
    <property type="match status" value="1"/>
</dbReference>
<dbReference type="GO" id="GO:0005856">
    <property type="term" value="C:cytoskeleton"/>
    <property type="evidence" value="ECO:0007669"/>
    <property type="project" value="TreeGrafter"/>
</dbReference>
<dbReference type="PANTHER" id="PTHR47357:SF4">
    <property type="entry name" value="MYOSIN HEAVY CHAIN-LIKE PROTEIN"/>
    <property type="match status" value="1"/>
</dbReference>
<dbReference type="EMBL" id="JAYMYQ010000010">
    <property type="protein sequence ID" value="KAK7307893.1"/>
    <property type="molecule type" value="Genomic_DNA"/>
</dbReference>
<keyword evidence="1" id="KW-0175">Coiled coil</keyword>
<dbReference type="Proteomes" id="UP001367508">
    <property type="component" value="Unassembled WGS sequence"/>
</dbReference>
<protein>
    <recommendedName>
        <fullName evidence="5">NAB domain-containing protein</fullName>
    </recommendedName>
</protein>
<comment type="caution">
    <text evidence="3">The sequence shown here is derived from an EMBL/GenBank/DDBJ whole genome shotgun (WGS) entry which is preliminary data.</text>
</comment>
<dbReference type="AlphaFoldDB" id="A0AAN9PSH3"/>
<feature type="region of interest" description="Disordered" evidence="2">
    <location>
        <begin position="71"/>
        <end position="92"/>
    </location>
</feature>
<feature type="coiled-coil region" evidence="1">
    <location>
        <begin position="133"/>
        <end position="547"/>
    </location>
</feature>
<proteinExistence type="predicted"/>
<keyword evidence="4" id="KW-1185">Reference proteome</keyword>
<evidence type="ECO:0000256" key="2">
    <source>
        <dbReference type="SAM" id="MobiDB-lite"/>
    </source>
</evidence>
<dbReference type="GO" id="GO:0005200">
    <property type="term" value="F:structural constituent of cytoskeleton"/>
    <property type="evidence" value="ECO:0007669"/>
    <property type="project" value="TreeGrafter"/>
</dbReference>
<reference evidence="3 4" key="1">
    <citation type="submission" date="2024-01" db="EMBL/GenBank/DDBJ databases">
        <title>The genomes of 5 underutilized Papilionoideae crops provide insights into root nodulation and disease resistanc.</title>
        <authorList>
            <person name="Jiang F."/>
        </authorList>
    </citation>
    <scope>NUCLEOTIDE SEQUENCE [LARGE SCALE GENOMIC DNA]</scope>
    <source>
        <strain evidence="3">LVBAO_FW01</strain>
        <tissue evidence="3">Leaves</tissue>
    </source>
</reference>
<feature type="coiled-coil region" evidence="1">
    <location>
        <begin position="608"/>
        <end position="684"/>
    </location>
</feature>
<gene>
    <name evidence="3" type="ORF">VNO77_41347</name>
</gene>
<sequence length="714" mass="83552">MNLRIPRITDPLHFADMETNLTRMVKLIKNEEQSKKEGEVVAVIEDFYNQYQSLYSLYGRLTGEYVVASPRRAERGPSVSSSSSESEYFSSEEVDGIGNIDINDSNQKHFFRERERSTFAYNTNEALLKTQPLNEFEEQLITQAKELKSLNKHKKNLELQVESQACEVKQLGADNTELQARVLELELLLKESKETVSVLQSKLKNNEDQTSSKIAEFMTRINKLEQEAKSLRTQKGKMEEKIKRNRNEALNQKKDLTDQLSVVQQKLDCVNKLNKELESKLEKEREKVSQGLVQIENLNEKFAETTMVEKNMVKEKERFLARIKDLELEVESRCSNQDDLEKNMRETRCEIKRVEDERKATQDRNHELERALAQRGEEISALSREHENSKNEASIQATTLRAQIDNLRLELESLKNQKNELKLNNELEYSECIAKIENLNGMLVDREETIKKLKESIKQINAENIQARLKVYQQLTEKKMQELAEEFRKTLEDNIRLLRRRLLVAEQLNNENKDTYKTAKEMYEQQIKMLQEKNASYEDELRKLKVKDIASSDIEVHLNRLELAALNGIDLVSGKLEEHREYTLGLVSKMLEEVQFAKDWIREKKGEIKVYKEKVDSLTLLVGEKEEENFLLRQKVWKLEANVSKEGGEKLNLMKAVKQLERKVRKLEKNLREKDEELVGLGEKKCEAIRQLCLLVEFHRDRCKDLMSKKEKEC</sequence>
<feature type="compositionally biased region" description="Low complexity" evidence="2">
    <location>
        <begin position="78"/>
        <end position="89"/>
    </location>
</feature>
<accession>A0AAN9PSH3</accession>
<evidence type="ECO:0008006" key="5">
    <source>
        <dbReference type="Google" id="ProtNLM"/>
    </source>
</evidence>
<evidence type="ECO:0000313" key="4">
    <source>
        <dbReference type="Proteomes" id="UP001367508"/>
    </source>
</evidence>
<name>A0AAN9PSH3_CANGL</name>
<organism evidence="3 4">
    <name type="scientific">Canavalia gladiata</name>
    <name type="common">Sword bean</name>
    <name type="synonym">Dolichos gladiatus</name>
    <dbReference type="NCBI Taxonomy" id="3824"/>
    <lineage>
        <taxon>Eukaryota</taxon>
        <taxon>Viridiplantae</taxon>
        <taxon>Streptophyta</taxon>
        <taxon>Embryophyta</taxon>
        <taxon>Tracheophyta</taxon>
        <taxon>Spermatophyta</taxon>
        <taxon>Magnoliopsida</taxon>
        <taxon>eudicotyledons</taxon>
        <taxon>Gunneridae</taxon>
        <taxon>Pentapetalae</taxon>
        <taxon>rosids</taxon>
        <taxon>fabids</taxon>
        <taxon>Fabales</taxon>
        <taxon>Fabaceae</taxon>
        <taxon>Papilionoideae</taxon>
        <taxon>50 kb inversion clade</taxon>
        <taxon>NPAAA clade</taxon>
        <taxon>indigoferoid/millettioid clade</taxon>
        <taxon>Phaseoleae</taxon>
        <taxon>Canavalia</taxon>
    </lineage>
</organism>